<name>A0A4Q7PAM9_9BACT</name>
<comment type="caution">
    <text evidence="1">The sequence shown here is derived from an EMBL/GenBank/DDBJ whole genome shotgun (WGS) entry which is preliminary data.</text>
</comment>
<organism evidence="1 2">
    <name type="scientific">Cecembia calidifontis</name>
    <dbReference type="NCBI Taxonomy" id="1187080"/>
    <lineage>
        <taxon>Bacteria</taxon>
        <taxon>Pseudomonadati</taxon>
        <taxon>Bacteroidota</taxon>
        <taxon>Cytophagia</taxon>
        <taxon>Cytophagales</taxon>
        <taxon>Cyclobacteriaceae</taxon>
        <taxon>Cecembia</taxon>
    </lineage>
</organism>
<evidence type="ECO:0000313" key="2">
    <source>
        <dbReference type="Proteomes" id="UP000292209"/>
    </source>
</evidence>
<gene>
    <name evidence="1" type="ORF">BC751_2614</name>
</gene>
<proteinExistence type="predicted"/>
<sequence length="46" mass="4936">MAMSAPRMAAGDSFDRQPTSFDNTMLHDSFFGIVTAGGRIPASGWE</sequence>
<dbReference type="AlphaFoldDB" id="A0A4Q7PAM9"/>
<reference evidence="1 2" key="1">
    <citation type="submission" date="2019-02" db="EMBL/GenBank/DDBJ databases">
        <title>Genomic Encyclopedia of Archaeal and Bacterial Type Strains, Phase II (KMG-II): from individual species to whole genera.</title>
        <authorList>
            <person name="Goeker M."/>
        </authorList>
    </citation>
    <scope>NUCLEOTIDE SEQUENCE [LARGE SCALE GENOMIC DNA]</scope>
    <source>
        <strain evidence="1 2">DSM 21411</strain>
    </source>
</reference>
<dbReference type="EMBL" id="SGXG01000001">
    <property type="protein sequence ID" value="RZS97017.1"/>
    <property type="molecule type" value="Genomic_DNA"/>
</dbReference>
<evidence type="ECO:0000313" key="1">
    <source>
        <dbReference type="EMBL" id="RZS97017.1"/>
    </source>
</evidence>
<keyword evidence="2" id="KW-1185">Reference proteome</keyword>
<accession>A0A4Q7PAM9</accession>
<dbReference type="Proteomes" id="UP000292209">
    <property type="component" value="Unassembled WGS sequence"/>
</dbReference>
<protein>
    <submittedName>
        <fullName evidence="1">Uncharacterized protein</fullName>
    </submittedName>
</protein>